<sequence length="93" mass="10822">METSVNSSDKVRTVLWMTKQLPSAHPNTAIRTRDFLGWFRMVDVWSSTVQSGDFPLFPHMKTWLATQCFDNDDELHAGVRVWLNPQAETFYDD</sequence>
<keyword evidence="2" id="KW-1185">Reference proteome</keyword>
<gene>
    <name evidence="1" type="ORF">AVEN_205919_1</name>
</gene>
<proteinExistence type="predicted"/>
<organism evidence="1 2">
    <name type="scientific">Araneus ventricosus</name>
    <name type="common">Orbweaver spider</name>
    <name type="synonym">Epeira ventricosa</name>
    <dbReference type="NCBI Taxonomy" id="182803"/>
    <lineage>
        <taxon>Eukaryota</taxon>
        <taxon>Metazoa</taxon>
        <taxon>Ecdysozoa</taxon>
        <taxon>Arthropoda</taxon>
        <taxon>Chelicerata</taxon>
        <taxon>Arachnida</taxon>
        <taxon>Araneae</taxon>
        <taxon>Araneomorphae</taxon>
        <taxon>Entelegynae</taxon>
        <taxon>Araneoidea</taxon>
        <taxon>Araneidae</taxon>
        <taxon>Araneus</taxon>
    </lineage>
</organism>
<dbReference type="Proteomes" id="UP000499080">
    <property type="component" value="Unassembled WGS sequence"/>
</dbReference>
<protein>
    <submittedName>
        <fullName evidence="1">Uncharacterized protein</fullName>
    </submittedName>
</protein>
<dbReference type="EMBL" id="BGPR01001941">
    <property type="protein sequence ID" value="GBM64719.1"/>
    <property type="molecule type" value="Genomic_DNA"/>
</dbReference>
<name>A0A4Y2HHH3_ARAVE</name>
<evidence type="ECO:0000313" key="2">
    <source>
        <dbReference type="Proteomes" id="UP000499080"/>
    </source>
</evidence>
<dbReference type="AlphaFoldDB" id="A0A4Y2HHH3"/>
<reference evidence="1 2" key="1">
    <citation type="journal article" date="2019" name="Sci. Rep.">
        <title>Orb-weaving spider Araneus ventricosus genome elucidates the spidroin gene catalogue.</title>
        <authorList>
            <person name="Kono N."/>
            <person name="Nakamura H."/>
            <person name="Ohtoshi R."/>
            <person name="Moran D.A.P."/>
            <person name="Shinohara A."/>
            <person name="Yoshida Y."/>
            <person name="Fujiwara M."/>
            <person name="Mori M."/>
            <person name="Tomita M."/>
            <person name="Arakawa K."/>
        </authorList>
    </citation>
    <scope>NUCLEOTIDE SEQUENCE [LARGE SCALE GENOMIC DNA]</scope>
</reference>
<comment type="caution">
    <text evidence="1">The sequence shown here is derived from an EMBL/GenBank/DDBJ whole genome shotgun (WGS) entry which is preliminary data.</text>
</comment>
<evidence type="ECO:0000313" key="1">
    <source>
        <dbReference type="EMBL" id="GBM64719.1"/>
    </source>
</evidence>
<accession>A0A4Y2HHH3</accession>